<organism evidence="2 3">
    <name type="scientific">Multifurca ochricompacta</name>
    <dbReference type="NCBI Taxonomy" id="376703"/>
    <lineage>
        <taxon>Eukaryota</taxon>
        <taxon>Fungi</taxon>
        <taxon>Dikarya</taxon>
        <taxon>Basidiomycota</taxon>
        <taxon>Agaricomycotina</taxon>
        <taxon>Agaricomycetes</taxon>
        <taxon>Russulales</taxon>
        <taxon>Russulaceae</taxon>
        <taxon>Multifurca</taxon>
    </lineage>
</organism>
<gene>
    <name evidence="2" type="ORF">B0F90DRAFT_1822090</name>
</gene>
<evidence type="ECO:0000256" key="1">
    <source>
        <dbReference type="SAM" id="MobiDB-lite"/>
    </source>
</evidence>
<name>A0AAD4LXD7_9AGAM</name>
<accession>A0AAD4LXD7</accession>
<protein>
    <submittedName>
        <fullName evidence="2">Uncharacterized protein</fullName>
    </submittedName>
</protein>
<feature type="region of interest" description="Disordered" evidence="1">
    <location>
        <begin position="119"/>
        <end position="230"/>
    </location>
</feature>
<feature type="compositionally biased region" description="Basic and acidic residues" evidence="1">
    <location>
        <begin position="175"/>
        <end position="184"/>
    </location>
</feature>
<reference evidence="2" key="1">
    <citation type="journal article" date="2022" name="New Phytol.">
        <title>Evolutionary transition to the ectomycorrhizal habit in the genomes of a hyperdiverse lineage of mushroom-forming fungi.</title>
        <authorList>
            <person name="Looney B."/>
            <person name="Miyauchi S."/>
            <person name="Morin E."/>
            <person name="Drula E."/>
            <person name="Courty P.E."/>
            <person name="Kohler A."/>
            <person name="Kuo A."/>
            <person name="LaButti K."/>
            <person name="Pangilinan J."/>
            <person name="Lipzen A."/>
            <person name="Riley R."/>
            <person name="Andreopoulos W."/>
            <person name="He G."/>
            <person name="Johnson J."/>
            <person name="Nolan M."/>
            <person name="Tritt A."/>
            <person name="Barry K.W."/>
            <person name="Grigoriev I.V."/>
            <person name="Nagy L.G."/>
            <person name="Hibbett D."/>
            <person name="Henrissat B."/>
            <person name="Matheny P.B."/>
            <person name="Labbe J."/>
            <person name="Martin F.M."/>
        </authorList>
    </citation>
    <scope>NUCLEOTIDE SEQUENCE</scope>
    <source>
        <strain evidence="2">BPL690</strain>
    </source>
</reference>
<feature type="compositionally biased region" description="Basic and acidic residues" evidence="1">
    <location>
        <begin position="31"/>
        <end position="46"/>
    </location>
</feature>
<dbReference type="EMBL" id="WTXG01000096">
    <property type="protein sequence ID" value="KAI0293378.1"/>
    <property type="molecule type" value="Genomic_DNA"/>
</dbReference>
<evidence type="ECO:0000313" key="2">
    <source>
        <dbReference type="EMBL" id="KAI0293378.1"/>
    </source>
</evidence>
<evidence type="ECO:0000313" key="3">
    <source>
        <dbReference type="Proteomes" id="UP001203297"/>
    </source>
</evidence>
<keyword evidence="3" id="KW-1185">Reference proteome</keyword>
<sequence>MPITTRKANSKAHPGHIIINSQQKRRTARQVAEDKAKSKEEEATAREIEATQHRAVVNRIANIEDRIQLAELSVQKHAARPDLAPSTKYYPLQTETMAHSIGMAVTADNLSLCDVLEEVEHGQEDGPADLASESEFQDGGSEDSSAQAQSYPPTVSPASFTDIEPVPNISAGGDQTDKADKDDGNNEFISIGSSDPEDEEEPRQQRRKGKQSARMMPRCTKKKSSSAGQLQSEVVKAHVVNSTVIGWIDKRKRKELQESYYGQRDPKRSKIDSTGLHVDCERRIETLPTSTGMKSAVTASGSNCASRGVIHEDNNTTSQASQNVEHGSQSTRTTAQMGITLNNAAVGTEHDWQDANSRRSRRRYSVADLPFPHGSTYMHTWRNIFIPSLLTWAGSIQDPFGANTHVEGTVREIWCLVYPDILLGPKEMQITLGVVDNILNNWRSDIGKAGYKAIMDIWDNDPSFELASSEECAIYAESALKGFRFVYQYPDVMGSRAAFCSDLITKVYAKHLQRIEKSPVNYGPQIGALALVTVAVERGLTLFKDGVKGTGFIEEPWGRKVREWVSATERVDGDRWEKIIKQSQIHYQAIKGPTRVPFPLIELDW</sequence>
<dbReference type="AlphaFoldDB" id="A0AAD4LXD7"/>
<feature type="region of interest" description="Disordered" evidence="1">
    <location>
        <begin position="1"/>
        <end position="46"/>
    </location>
</feature>
<dbReference type="Proteomes" id="UP001203297">
    <property type="component" value="Unassembled WGS sequence"/>
</dbReference>
<proteinExistence type="predicted"/>
<feature type="compositionally biased region" description="Polar residues" evidence="1">
    <location>
        <begin position="142"/>
        <end position="159"/>
    </location>
</feature>
<comment type="caution">
    <text evidence="2">The sequence shown here is derived from an EMBL/GenBank/DDBJ whole genome shotgun (WGS) entry which is preliminary data.</text>
</comment>